<comment type="caution">
    <text evidence="2">The sequence shown here is derived from an EMBL/GenBank/DDBJ whole genome shotgun (WGS) entry which is preliminary data.</text>
</comment>
<evidence type="ECO:0000256" key="1">
    <source>
        <dbReference type="SAM" id="MobiDB-lite"/>
    </source>
</evidence>
<feature type="region of interest" description="Disordered" evidence="1">
    <location>
        <begin position="1"/>
        <end position="50"/>
    </location>
</feature>
<organism evidence="2 3">
    <name type="scientific">Phytophthora megakarya</name>
    <dbReference type="NCBI Taxonomy" id="4795"/>
    <lineage>
        <taxon>Eukaryota</taxon>
        <taxon>Sar</taxon>
        <taxon>Stramenopiles</taxon>
        <taxon>Oomycota</taxon>
        <taxon>Peronosporomycetes</taxon>
        <taxon>Peronosporales</taxon>
        <taxon>Peronosporaceae</taxon>
        <taxon>Phytophthora</taxon>
    </lineage>
</organism>
<feature type="compositionally biased region" description="Acidic residues" evidence="1">
    <location>
        <begin position="9"/>
        <end position="29"/>
    </location>
</feature>
<proteinExistence type="predicted"/>
<evidence type="ECO:0000313" key="3">
    <source>
        <dbReference type="Proteomes" id="UP000198211"/>
    </source>
</evidence>
<dbReference type="OrthoDB" id="127912at2759"/>
<sequence>MDIAGLLNFEDDDAERNTEEGETGYEVLDEGNAGVDSDRPAASTPTDRGKRYVDKPIGGSGLLIIREREVQAAYKERGELGLFSREFRDSLHLWTNKMLNDIGKPEATVYEIDAYIGLEIAKSFNPATEMKELWSKTLFMGRVDYVEKPLREHLGTIPDSRTRQRSRRASRARHLMAQPPPDETNPREICSDRCSGWGR</sequence>
<dbReference type="Proteomes" id="UP000198211">
    <property type="component" value="Unassembled WGS sequence"/>
</dbReference>
<feature type="region of interest" description="Disordered" evidence="1">
    <location>
        <begin position="156"/>
        <end position="199"/>
    </location>
</feature>
<evidence type="ECO:0008006" key="4">
    <source>
        <dbReference type="Google" id="ProtNLM"/>
    </source>
</evidence>
<dbReference type="AlphaFoldDB" id="A0A225WGZ2"/>
<feature type="compositionally biased region" description="Basic residues" evidence="1">
    <location>
        <begin position="163"/>
        <end position="174"/>
    </location>
</feature>
<dbReference type="EMBL" id="NBNE01000830">
    <property type="protein sequence ID" value="OWZ17001.1"/>
    <property type="molecule type" value="Genomic_DNA"/>
</dbReference>
<gene>
    <name evidence="2" type="ORF">PHMEG_0009118</name>
</gene>
<protein>
    <recommendedName>
        <fullName evidence="4">PiggyBac transposable element-derived protein domain-containing protein</fullName>
    </recommendedName>
</protein>
<keyword evidence="3" id="KW-1185">Reference proteome</keyword>
<reference evidence="3" key="1">
    <citation type="submission" date="2017-03" db="EMBL/GenBank/DDBJ databases">
        <title>Phytopthora megakarya and P. palmivora, two closely related causual agents of cacao black pod achieved similar genome size and gene model numbers by different mechanisms.</title>
        <authorList>
            <person name="Ali S."/>
            <person name="Shao J."/>
            <person name="Larry D.J."/>
            <person name="Kronmiller B."/>
            <person name="Shen D."/>
            <person name="Strem M.D."/>
            <person name="Melnick R.L."/>
            <person name="Guiltinan M.J."/>
            <person name="Tyler B.M."/>
            <person name="Meinhardt L.W."/>
            <person name="Bailey B.A."/>
        </authorList>
    </citation>
    <scope>NUCLEOTIDE SEQUENCE [LARGE SCALE GENOMIC DNA]</scope>
    <source>
        <strain evidence="3">zdho120</strain>
    </source>
</reference>
<evidence type="ECO:0000313" key="2">
    <source>
        <dbReference type="EMBL" id="OWZ17001.1"/>
    </source>
</evidence>
<name>A0A225WGZ2_9STRA</name>
<accession>A0A225WGZ2</accession>